<accession>A0A183TTP6</accession>
<evidence type="ECO:0000313" key="2">
    <source>
        <dbReference type="Proteomes" id="UP000275846"/>
    </source>
</evidence>
<dbReference type="Proteomes" id="UP000275846">
    <property type="component" value="Unassembled WGS sequence"/>
</dbReference>
<dbReference type="OrthoDB" id="425014at2759"/>
<sequence length="90" mass="10340">MLSVRLMDAYREERPGIPIDYRTNGKLVNHRLMHQQSRVSTANIHELLFPDDGALNATAERDIKRSMNLFADICENFGLLINTEKTAIMH</sequence>
<organism evidence="3">
    <name type="scientific">Schistocephalus solidus</name>
    <name type="common">Tapeworm</name>
    <dbReference type="NCBI Taxonomy" id="70667"/>
    <lineage>
        <taxon>Eukaryota</taxon>
        <taxon>Metazoa</taxon>
        <taxon>Spiralia</taxon>
        <taxon>Lophotrochozoa</taxon>
        <taxon>Platyhelminthes</taxon>
        <taxon>Cestoda</taxon>
        <taxon>Eucestoda</taxon>
        <taxon>Diphyllobothriidea</taxon>
        <taxon>Diphyllobothriidae</taxon>
        <taxon>Schistocephalus</taxon>
    </lineage>
</organism>
<proteinExistence type="predicted"/>
<reference evidence="1 2" key="2">
    <citation type="submission" date="2018-11" db="EMBL/GenBank/DDBJ databases">
        <authorList>
            <consortium name="Pathogen Informatics"/>
        </authorList>
    </citation>
    <scope>NUCLEOTIDE SEQUENCE [LARGE SCALE GENOMIC DNA]</scope>
    <source>
        <strain evidence="1 2">NST_G2</strain>
    </source>
</reference>
<name>A0A183TTP6_SCHSO</name>
<reference evidence="3" key="1">
    <citation type="submission" date="2016-06" db="UniProtKB">
        <authorList>
            <consortium name="WormBaseParasite"/>
        </authorList>
    </citation>
    <scope>IDENTIFICATION</scope>
</reference>
<protein>
    <submittedName>
        <fullName evidence="3">Reverse transcriptase domain-containing protein</fullName>
    </submittedName>
</protein>
<dbReference type="EMBL" id="UYSU01049775">
    <property type="protein sequence ID" value="VDM06230.1"/>
    <property type="molecule type" value="Genomic_DNA"/>
</dbReference>
<dbReference type="WBParaSite" id="SSLN_0002058101-mRNA-1">
    <property type="protein sequence ID" value="SSLN_0002058101-mRNA-1"/>
    <property type="gene ID" value="SSLN_0002058101"/>
</dbReference>
<evidence type="ECO:0000313" key="3">
    <source>
        <dbReference type="WBParaSite" id="SSLN_0002058101-mRNA-1"/>
    </source>
</evidence>
<gene>
    <name evidence="1" type="ORF">SSLN_LOCUS19844</name>
</gene>
<keyword evidence="2" id="KW-1185">Reference proteome</keyword>
<evidence type="ECO:0000313" key="1">
    <source>
        <dbReference type="EMBL" id="VDM06230.1"/>
    </source>
</evidence>
<dbReference type="AlphaFoldDB" id="A0A183TTP6"/>